<dbReference type="Gene3D" id="1.10.10.10">
    <property type="entry name" value="Winged helix-like DNA-binding domain superfamily/Winged helix DNA-binding domain"/>
    <property type="match status" value="1"/>
</dbReference>
<comment type="caution">
    <text evidence="4">The sequence shown here is derived from an EMBL/GenBank/DDBJ whole genome shotgun (WGS) entry which is preliminary data.</text>
</comment>
<evidence type="ECO:0000259" key="3">
    <source>
        <dbReference type="Pfam" id="PF20239"/>
    </source>
</evidence>
<organism evidence="4 5">
    <name type="scientific">Portibacter lacus</name>
    <dbReference type="NCBI Taxonomy" id="1099794"/>
    <lineage>
        <taxon>Bacteria</taxon>
        <taxon>Pseudomonadati</taxon>
        <taxon>Bacteroidota</taxon>
        <taxon>Saprospiria</taxon>
        <taxon>Saprospirales</taxon>
        <taxon>Haliscomenobacteraceae</taxon>
        <taxon>Portibacter</taxon>
    </lineage>
</organism>
<dbReference type="InterPro" id="IPR013324">
    <property type="entry name" value="RNA_pol_sigma_r3/r4-like"/>
</dbReference>
<dbReference type="GO" id="GO:0016987">
    <property type="term" value="F:sigma factor activity"/>
    <property type="evidence" value="ECO:0007669"/>
    <property type="project" value="InterPro"/>
</dbReference>
<dbReference type="InterPro" id="IPR013249">
    <property type="entry name" value="RNA_pol_sigma70_r4_t2"/>
</dbReference>
<dbReference type="AlphaFoldDB" id="A0AA37SRE5"/>
<dbReference type="PANTHER" id="PTHR47756">
    <property type="entry name" value="BLL6612 PROTEIN-RELATED"/>
    <property type="match status" value="1"/>
</dbReference>
<protein>
    <submittedName>
        <fullName evidence="4">DNA-directed RNA polymerase sigma-70 factor</fullName>
    </submittedName>
</protein>
<keyword evidence="4" id="KW-0804">Transcription</keyword>
<dbReference type="InterPro" id="IPR007627">
    <property type="entry name" value="RNA_pol_sigma70_r2"/>
</dbReference>
<sequence length="410" mass="47741">MKPELMIDHLFRHEYGKMVSSLTRIYGIANLDLIEDAVQDTFQKAVLYFRNNELPENPEGWLRTVAKNRAIDLFRKVSSQNKYENISGTSFITMQEVFTDHEIEDSQLRLLFTICHPSLKLKDQIIFALKTFSGFSRKEIAAALMISQENVKKSLFRARKNIDLNQVKFEVPSGEQFKERIASVHLAIYLLFNEGFHSSNKEKLIKKDLIAEALRLNGLLIDRFDLPESKAMMAMMCFHAARLEAKISDDNHLIKLKHQERQKWNFQLILKGHQWMEEAVETDEYTRFHWEAAIAGEYINARTYEETDWAKLEIYHRNLILLLPTASNFLNLAVILNQQGKTTQAKETLESIDLENLKGREYLFYSVFAEIYSTMKDYMLAREMLTKALNAVNNISEKSLILQKLQDLPS</sequence>
<dbReference type="Pfam" id="PF08281">
    <property type="entry name" value="Sigma70_r4_2"/>
    <property type="match status" value="1"/>
</dbReference>
<keyword evidence="5" id="KW-1185">Reference proteome</keyword>
<dbReference type="InterPro" id="IPR013325">
    <property type="entry name" value="RNA_pol_sigma_r2"/>
</dbReference>
<evidence type="ECO:0000259" key="2">
    <source>
        <dbReference type="Pfam" id="PF08281"/>
    </source>
</evidence>
<dbReference type="SUPFAM" id="SSF88946">
    <property type="entry name" value="Sigma2 domain of RNA polymerase sigma factors"/>
    <property type="match status" value="1"/>
</dbReference>
<dbReference type="SUPFAM" id="SSF88659">
    <property type="entry name" value="Sigma3 and sigma4 domains of RNA polymerase sigma factors"/>
    <property type="match status" value="1"/>
</dbReference>
<name>A0AA37SRE5_9BACT</name>
<dbReference type="NCBIfam" id="TIGR02937">
    <property type="entry name" value="sigma70-ECF"/>
    <property type="match status" value="1"/>
</dbReference>
<feature type="domain" description="RNA polymerase sigma-70 region 2" evidence="1">
    <location>
        <begin position="15"/>
        <end position="77"/>
    </location>
</feature>
<evidence type="ECO:0000259" key="1">
    <source>
        <dbReference type="Pfam" id="PF04542"/>
    </source>
</evidence>
<dbReference type="Gene3D" id="1.10.1740.10">
    <property type="match status" value="1"/>
</dbReference>
<proteinExistence type="predicted"/>
<feature type="domain" description="DUF6596" evidence="3">
    <location>
        <begin position="180"/>
        <end position="279"/>
    </location>
</feature>
<dbReference type="Proteomes" id="UP001156666">
    <property type="component" value="Unassembled WGS sequence"/>
</dbReference>
<dbReference type="Pfam" id="PF04542">
    <property type="entry name" value="Sigma70_r2"/>
    <property type="match status" value="1"/>
</dbReference>
<dbReference type="EMBL" id="BSOH01000021">
    <property type="protein sequence ID" value="GLR18472.1"/>
    <property type="molecule type" value="Genomic_DNA"/>
</dbReference>
<dbReference type="GO" id="GO:0000428">
    <property type="term" value="C:DNA-directed RNA polymerase complex"/>
    <property type="evidence" value="ECO:0007669"/>
    <property type="project" value="UniProtKB-KW"/>
</dbReference>
<dbReference type="PANTHER" id="PTHR47756:SF2">
    <property type="entry name" value="BLL6612 PROTEIN"/>
    <property type="match status" value="1"/>
</dbReference>
<keyword evidence="4" id="KW-0240">DNA-directed RNA polymerase</keyword>
<dbReference type="GO" id="GO:0006352">
    <property type="term" value="P:DNA-templated transcription initiation"/>
    <property type="evidence" value="ECO:0007669"/>
    <property type="project" value="InterPro"/>
</dbReference>
<gene>
    <name evidence="4" type="ORF">GCM10007940_30880</name>
</gene>
<feature type="domain" description="RNA polymerase sigma factor 70 region 4 type 2" evidence="2">
    <location>
        <begin position="116"/>
        <end position="161"/>
    </location>
</feature>
<reference evidence="4" key="2">
    <citation type="submission" date="2023-01" db="EMBL/GenBank/DDBJ databases">
        <title>Draft genome sequence of Portibacter lacus strain NBRC 108769.</title>
        <authorList>
            <person name="Sun Q."/>
            <person name="Mori K."/>
        </authorList>
    </citation>
    <scope>NUCLEOTIDE SEQUENCE</scope>
    <source>
        <strain evidence="4">NBRC 108769</strain>
    </source>
</reference>
<dbReference type="Pfam" id="PF20239">
    <property type="entry name" value="DUF6596"/>
    <property type="match status" value="1"/>
</dbReference>
<evidence type="ECO:0000313" key="4">
    <source>
        <dbReference type="EMBL" id="GLR18472.1"/>
    </source>
</evidence>
<dbReference type="InterPro" id="IPR046531">
    <property type="entry name" value="DUF6596"/>
</dbReference>
<reference evidence="4" key="1">
    <citation type="journal article" date="2014" name="Int. J. Syst. Evol. Microbiol.">
        <title>Complete genome sequence of Corynebacterium casei LMG S-19264T (=DSM 44701T), isolated from a smear-ripened cheese.</title>
        <authorList>
            <consortium name="US DOE Joint Genome Institute (JGI-PGF)"/>
            <person name="Walter F."/>
            <person name="Albersmeier A."/>
            <person name="Kalinowski J."/>
            <person name="Ruckert C."/>
        </authorList>
    </citation>
    <scope>NUCLEOTIDE SEQUENCE</scope>
    <source>
        <strain evidence="4">NBRC 108769</strain>
    </source>
</reference>
<dbReference type="InterPro" id="IPR036388">
    <property type="entry name" value="WH-like_DNA-bd_sf"/>
</dbReference>
<dbReference type="GO" id="GO:0003677">
    <property type="term" value="F:DNA binding"/>
    <property type="evidence" value="ECO:0007669"/>
    <property type="project" value="InterPro"/>
</dbReference>
<evidence type="ECO:0000313" key="5">
    <source>
        <dbReference type="Proteomes" id="UP001156666"/>
    </source>
</evidence>
<dbReference type="InterPro" id="IPR014284">
    <property type="entry name" value="RNA_pol_sigma-70_dom"/>
</dbReference>
<accession>A0AA37SRE5</accession>